<accession>A0A6J8BF44</accession>
<keyword evidence="3" id="KW-0735">Signal-anchor</keyword>
<reference evidence="4 5" key="1">
    <citation type="submission" date="2020-06" db="EMBL/GenBank/DDBJ databases">
        <authorList>
            <person name="Li R."/>
            <person name="Bekaert M."/>
        </authorList>
    </citation>
    <scope>NUCLEOTIDE SEQUENCE [LARGE SCALE GENOMIC DNA]</scope>
    <source>
        <strain evidence="5">wild</strain>
    </source>
</reference>
<dbReference type="PANTHER" id="PTHR11927">
    <property type="entry name" value="GALACTOSIDE 2-L-FUCOSYLTRANSFERASE"/>
    <property type="match status" value="1"/>
</dbReference>
<organism evidence="4 5">
    <name type="scientific">Mytilus coruscus</name>
    <name type="common">Sea mussel</name>
    <dbReference type="NCBI Taxonomy" id="42192"/>
    <lineage>
        <taxon>Eukaryota</taxon>
        <taxon>Metazoa</taxon>
        <taxon>Spiralia</taxon>
        <taxon>Lophotrochozoa</taxon>
        <taxon>Mollusca</taxon>
        <taxon>Bivalvia</taxon>
        <taxon>Autobranchia</taxon>
        <taxon>Pteriomorphia</taxon>
        <taxon>Mytilida</taxon>
        <taxon>Mytiloidea</taxon>
        <taxon>Mytilidae</taxon>
        <taxon>Mytilinae</taxon>
        <taxon>Mytilus</taxon>
    </lineage>
</organism>
<dbReference type="EC" id="2.4.1.-" evidence="3"/>
<dbReference type="OrthoDB" id="3226at2759"/>
<dbReference type="Proteomes" id="UP000507470">
    <property type="component" value="Unassembled WGS sequence"/>
</dbReference>
<keyword evidence="5" id="KW-1185">Reference proteome</keyword>
<proteinExistence type="inferred from homology"/>
<keyword evidence="3" id="KW-0325">Glycoprotein</keyword>
<dbReference type="GO" id="GO:0005975">
    <property type="term" value="P:carbohydrate metabolic process"/>
    <property type="evidence" value="ECO:0007669"/>
    <property type="project" value="InterPro"/>
</dbReference>
<comment type="pathway">
    <text evidence="3">Protein modification; protein glycosylation.</text>
</comment>
<dbReference type="UniPathway" id="UPA00378"/>
<protein>
    <recommendedName>
        <fullName evidence="3">L-Fucosyltransferase</fullName>
        <ecNumber evidence="3">2.4.1.-</ecNumber>
    </recommendedName>
</protein>
<evidence type="ECO:0000256" key="2">
    <source>
        <dbReference type="ARBA" id="ARBA00022679"/>
    </source>
</evidence>
<dbReference type="GO" id="GO:0008107">
    <property type="term" value="F:galactoside 2-alpha-L-fucosyltransferase activity"/>
    <property type="evidence" value="ECO:0007669"/>
    <property type="project" value="InterPro"/>
</dbReference>
<dbReference type="CDD" id="cd11301">
    <property type="entry name" value="Fut1_Fut2_like"/>
    <property type="match status" value="1"/>
</dbReference>
<dbReference type="PANTHER" id="PTHR11927:SF9">
    <property type="entry name" value="L-FUCOSYLTRANSFERASE"/>
    <property type="match status" value="1"/>
</dbReference>
<comment type="subcellular location">
    <subcellularLocation>
        <location evidence="3">Golgi apparatus</location>
        <location evidence="3">Golgi stack membrane</location>
        <topology evidence="3">Single-pass type II membrane protein</topology>
    </subcellularLocation>
</comment>
<evidence type="ECO:0000313" key="4">
    <source>
        <dbReference type="EMBL" id="CAC5380707.1"/>
    </source>
</evidence>
<dbReference type="AlphaFoldDB" id="A0A6J8BF44"/>
<gene>
    <name evidence="4" type="ORF">MCOR_16656</name>
</gene>
<evidence type="ECO:0000313" key="5">
    <source>
        <dbReference type="Proteomes" id="UP000507470"/>
    </source>
</evidence>
<sequence>MIYGFAAFTVTFVFFHSTNNFSILNKTNESYLCPYFEGGLGNHMFIYASLYGIARDKHMTLLLNSHDEINTIFQLNVTKLRSTKNICSKSFIIQERLPCTYDSEILNFDRKKVVKLKGFLQSWKYFIKYEDEIRKQFVFERLIQDQAQEIIDSHINKYKSENDSHRHFTIVGVHIRRGDYLRPDNKELGYNVAPMSYIEKAFTLFRNKFTHCVFLVFTSPNKNDKKWLKKNVNGPDIIKIGTNKRDVDMCALSQCNHTIITVGTFGWWAAWLSNGTTVYYKNVAVQNSKLRQYFSEDMLDFFPSQWIGL</sequence>
<dbReference type="EMBL" id="CACVKT020002931">
    <property type="protein sequence ID" value="CAC5380707.1"/>
    <property type="molecule type" value="Genomic_DNA"/>
</dbReference>
<keyword evidence="1 3" id="KW-0328">Glycosyltransferase</keyword>
<keyword evidence="3" id="KW-0812">Transmembrane</keyword>
<dbReference type="Pfam" id="PF01531">
    <property type="entry name" value="Glyco_transf_11"/>
    <property type="match status" value="1"/>
</dbReference>
<comment type="similarity">
    <text evidence="3">Belongs to the glycosyltransferase 11 family.</text>
</comment>
<keyword evidence="3" id="KW-0333">Golgi apparatus</keyword>
<dbReference type="InterPro" id="IPR002516">
    <property type="entry name" value="Glyco_trans_11"/>
</dbReference>
<dbReference type="GO" id="GO:0032580">
    <property type="term" value="C:Golgi cisterna membrane"/>
    <property type="evidence" value="ECO:0007669"/>
    <property type="project" value="UniProtKB-SubCell"/>
</dbReference>
<evidence type="ECO:0000256" key="1">
    <source>
        <dbReference type="ARBA" id="ARBA00022676"/>
    </source>
</evidence>
<evidence type="ECO:0000256" key="3">
    <source>
        <dbReference type="RuleBase" id="RU363129"/>
    </source>
</evidence>
<name>A0A6J8BF44_MYTCO</name>
<keyword evidence="2 3" id="KW-0808">Transferase</keyword>